<dbReference type="EMBL" id="JALJOS010000008">
    <property type="protein sequence ID" value="KAK9835648.1"/>
    <property type="molecule type" value="Genomic_DNA"/>
</dbReference>
<feature type="chain" id="PRO_5043452590" description="Galactose oxidase" evidence="2">
    <location>
        <begin position="24"/>
        <end position="464"/>
    </location>
</feature>
<dbReference type="InterPro" id="IPR015915">
    <property type="entry name" value="Kelch-typ_b-propeller"/>
</dbReference>
<evidence type="ECO:0000313" key="3">
    <source>
        <dbReference type="EMBL" id="KAK9835648.1"/>
    </source>
</evidence>
<name>A0AAW1RQ88_9CHLO</name>
<dbReference type="SUPFAM" id="SSF50965">
    <property type="entry name" value="Galactose oxidase, central domain"/>
    <property type="match status" value="1"/>
</dbReference>
<dbReference type="Proteomes" id="UP001438707">
    <property type="component" value="Unassembled WGS sequence"/>
</dbReference>
<protein>
    <recommendedName>
        <fullName evidence="5">Galactose oxidase</fullName>
    </recommendedName>
</protein>
<dbReference type="InterPro" id="IPR011043">
    <property type="entry name" value="Gal_Oxase/kelch_b-propeller"/>
</dbReference>
<gene>
    <name evidence="3" type="ORF">WJX74_004995</name>
</gene>
<evidence type="ECO:0000313" key="4">
    <source>
        <dbReference type="Proteomes" id="UP001438707"/>
    </source>
</evidence>
<feature type="signal peptide" evidence="2">
    <location>
        <begin position="1"/>
        <end position="23"/>
    </location>
</feature>
<evidence type="ECO:0000256" key="1">
    <source>
        <dbReference type="SAM" id="MobiDB-lite"/>
    </source>
</evidence>
<keyword evidence="4" id="KW-1185">Reference proteome</keyword>
<accession>A0AAW1RQ88</accession>
<sequence>MRSYICGCVWACWVHLICARVLALQTSSIQDAWQLLHSATSLPTGSNKQPAIRYSHLAAVYKDEMIISHGYFYDAENHKPRWLSDSWAMGLDAPHKWRQLSPHLDRQDALQAYGSKLTPSAPCGRYGSTGVIKDDNLFLFGGTDGGFHLHGRDGFEQGHDYDELWVLDLKTSKWQLLGRGATSKQPWPAPRHLHGAVVVRNQMLIHGGVGSGFGDVWAWDIGRKSWKQLFNPESQHGRSPGSMFAAGYIPIDCPNKQGFLLYGGRPDAGGHEELSADVWYFDLIKTRWTKLRPTQDSGPQPSGRFYMGLAALNAGVQACSADLVASKDPFERIDGPLAFTAGASVHTPTMECTDETWSLSWDLEHRIVRWAAQKPLPFGYYHNTLVARNDTVYSFGGHLCGDTQGQLPHRYLNTVQSFTVKPPATKTNLKSLAGAGKASSSDKPHPGLHLAGAGSFDRELKSLS</sequence>
<dbReference type="Gene3D" id="2.120.10.80">
    <property type="entry name" value="Kelch-type beta propeller"/>
    <property type="match status" value="2"/>
</dbReference>
<feature type="region of interest" description="Disordered" evidence="1">
    <location>
        <begin position="432"/>
        <end position="464"/>
    </location>
</feature>
<dbReference type="PANTHER" id="PTHR23244:SF493">
    <property type="entry name" value="GALACTOSE OXIDASE, CENTRAL DOMAIN FAMILY PROTEIN"/>
    <property type="match status" value="1"/>
</dbReference>
<evidence type="ECO:0000256" key="2">
    <source>
        <dbReference type="SAM" id="SignalP"/>
    </source>
</evidence>
<dbReference type="PANTHER" id="PTHR23244">
    <property type="entry name" value="KELCH REPEAT DOMAIN"/>
    <property type="match status" value="1"/>
</dbReference>
<dbReference type="Pfam" id="PF24681">
    <property type="entry name" value="Kelch_KLHDC2_KLHL20_DRC7"/>
    <property type="match status" value="1"/>
</dbReference>
<evidence type="ECO:0008006" key="5">
    <source>
        <dbReference type="Google" id="ProtNLM"/>
    </source>
</evidence>
<reference evidence="3 4" key="1">
    <citation type="journal article" date="2024" name="Nat. Commun.">
        <title>Phylogenomics reveals the evolutionary origins of lichenization in chlorophyte algae.</title>
        <authorList>
            <person name="Puginier C."/>
            <person name="Libourel C."/>
            <person name="Otte J."/>
            <person name="Skaloud P."/>
            <person name="Haon M."/>
            <person name="Grisel S."/>
            <person name="Petersen M."/>
            <person name="Berrin J.G."/>
            <person name="Delaux P.M."/>
            <person name="Dal Grande F."/>
            <person name="Keller J."/>
        </authorList>
    </citation>
    <scope>NUCLEOTIDE SEQUENCE [LARGE SCALE GENOMIC DNA]</scope>
    <source>
        <strain evidence="3 4">SAG 2145</strain>
    </source>
</reference>
<organism evidence="3 4">
    <name type="scientific">Apatococcus lobatus</name>
    <dbReference type="NCBI Taxonomy" id="904363"/>
    <lineage>
        <taxon>Eukaryota</taxon>
        <taxon>Viridiplantae</taxon>
        <taxon>Chlorophyta</taxon>
        <taxon>core chlorophytes</taxon>
        <taxon>Trebouxiophyceae</taxon>
        <taxon>Chlorellales</taxon>
        <taxon>Chlorellaceae</taxon>
        <taxon>Apatococcus</taxon>
    </lineage>
</organism>
<keyword evidence="2" id="KW-0732">Signal</keyword>
<proteinExistence type="predicted"/>
<dbReference type="AlphaFoldDB" id="A0AAW1RQ88"/>
<comment type="caution">
    <text evidence="3">The sequence shown here is derived from an EMBL/GenBank/DDBJ whole genome shotgun (WGS) entry which is preliminary data.</text>
</comment>